<dbReference type="PANTHER" id="PTHR39178:SF1">
    <property type="entry name" value="RIBOSOMAL-PROCESSING CYSTEINE PROTEASE PRP"/>
    <property type="match status" value="1"/>
</dbReference>
<evidence type="ECO:0000256" key="6">
    <source>
        <dbReference type="ARBA" id="ARBA00044538"/>
    </source>
</evidence>
<dbReference type="GO" id="GO:0005840">
    <property type="term" value="C:ribosome"/>
    <property type="evidence" value="ECO:0007669"/>
    <property type="project" value="UniProtKB-KW"/>
</dbReference>
<evidence type="ECO:0000313" key="8">
    <source>
        <dbReference type="Proteomes" id="UP000215383"/>
    </source>
</evidence>
<dbReference type="GeneID" id="78507291"/>
<keyword evidence="4" id="KW-0788">Thiol protease</keyword>
<dbReference type="EMBL" id="LT906446">
    <property type="protein sequence ID" value="SNV00320.1"/>
    <property type="molecule type" value="Genomic_DNA"/>
</dbReference>
<evidence type="ECO:0000256" key="2">
    <source>
        <dbReference type="ARBA" id="ARBA00022670"/>
    </source>
</evidence>
<evidence type="ECO:0000313" key="7">
    <source>
        <dbReference type="EMBL" id="SNV00320.1"/>
    </source>
</evidence>
<accession>A0A239TRA4</accession>
<dbReference type="AlphaFoldDB" id="A0A239TRA4"/>
<dbReference type="InterPro" id="IPR007422">
    <property type="entry name" value="Peptidase_Prp"/>
</dbReference>
<dbReference type="eggNOG" id="COG2868">
    <property type="taxonomic scope" value="Bacteria"/>
</dbReference>
<dbReference type="Pfam" id="PF04327">
    <property type="entry name" value="Peptidase_Prp"/>
    <property type="match status" value="1"/>
</dbReference>
<keyword evidence="8" id="KW-1185">Reference proteome</keyword>
<keyword evidence="7" id="KW-0687">Ribonucleoprotein</keyword>
<keyword evidence="2" id="KW-0645">Protease</keyword>
<organism evidence="7 8">
    <name type="scientific">Megamonas hypermegale</name>
    <dbReference type="NCBI Taxonomy" id="158847"/>
    <lineage>
        <taxon>Bacteria</taxon>
        <taxon>Bacillati</taxon>
        <taxon>Bacillota</taxon>
        <taxon>Negativicutes</taxon>
        <taxon>Selenomonadales</taxon>
        <taxon>Selenomonadaceae</taxon>
        <taxon>Megamonas</taxon>
    </lineage>
</organism>
<dbReference type="CDD" id="cd16332">
    <property type="entry name" value="Prp-like"/>
    <property type="match status" value="1"/>
</dbReference>
<proteinExistence type="inferred from homology"/>
<dbReference type="PANTHER" id="PTHR39178">
    <property type="entry name" value="HYPOTHETICAL RIBOSOME-ASSOCIATED PROTEIN"/>
    <property type="match status" value="1"/>
</dbReference>
<dbReference type="RefSeq" id="WP_027889825.1">
    <property type="nucleotide sequence ID" value="NZ_CALXYH010000001.1"/>
</dbReference>
<dbReference type="GO" id="GO:0006508">
    <property type="term" value="P:proteolysis"/>
    <property type="evidence" value="ECO:0007669"/>
    <property type="project" value="UniProtKB-KW"/>
</dbReference>
<keyword evidence="1" id="KW-0690">Ribosome biogenesis</keyword>
<reference evidence="7 8" key="1">
    <citation type="submission" date="2017-06" db="EMBL/GenBank/DDBJ databases">
        <authorList>
            <consortium name="Pathogen Informatics"/>
        </authorList>
    </citation>
    <scope>NUCLEOTIDE SEQUENCE [LARGE SCALE GENOMIC DNA]</scope>
    <source>
        <strain evidence="7 8">NCTC10570</strain>
    </source>
</reference>
<dbReference type="SUPFAM" id="SSF118010">
    <property type="entry name" value="TM1457-like"/>
    <property type="match status" value="1"/>
</dbReference>
<protein>
    <recommendedName>
        <fullName evidence="6">Ribosomal processing cysteine protease Prp</fullName>
    </recommendedName>
</protein>
<evidence type="ECO:0000256" key="4">
    <source>
        <dbReference type="ARBA" id="ARBA00022807"/>
    </source>
</evidence>
<keyword evidence="7" id="KW-0689">Ribosomal protein</keyword>
<sequence>MIKISVMRQDDDKIIGLSVEGHAGAGAYGQDIVCAAVSALAQSVILGLAQHLHRDVDYDVKPGYLSIALKAAPDELTEAVFAVAILGFAEIEKSNPKNVRLLNIRR</sequence>
<dbReference type="GO" id="GO:0008234">
    <property type="term" value="F:cysteine-type peptidase activity"/>
    <property type="evidence" value="ECO:0007669"/>
    <property type="project" value="UniProtKB-KW"/>
</dbReference>
<name>A0A239TRA4_9FIRM</name>
<dbReference type="InterPro" id="IPR036764">
    <property type="entry name" value="Peptidase_Prp_sf"/>
</dbReference>
<evidence type="ECO:0000256" key="5">
    <source>
        <dbReference type="ARBA" id="ARBA00044503"/>
    </source>
</evidence>
<comment type="similarity">
    <text evidence="5">Belongs to the Prp family.</text>
</comment>
<dbReference type="Proteomes" id="UP000215383">
    <property type="component" value="Chromosome 1"/>
</dbReference>
<evidence type="ECO:0000256" key="3">
    <source>
        <dbReference type="ARBA" id="ARBA00022801"/>
    </source>
</evidence>
<evidence type="ECO:0000256" key="1">
    <source>
        <dbReference type="ARBA" id="ARBA00022517"/>
    </source>
</evidence>
<dbReference type="Gene3D" id="3.30.70.1490">
    <property type="entry name" value="Cysteine protease Prp"/>
    <property type="match status" value="1"/>
</dbReference>
<gene>
    <name evidence="7" type="ORF">SAMEA4364220_01289</name>
</gene>
<dbReference type="GO" id="GO:0042254">
    <property type="term" value="P:ribosome biogenesis"/>
    <property type="evidence" value="ECO:0007669"/>
    <property type="project" value="UniProtKB-KW"/>
</dbReference>
<keyword evidence="3" id="KW-0378">Hydrolase</keyword>